<proteinExistence type="inferred from homology"/>
<feature type="domain" description="EF-hand" evidence="19">
    <location>
        <begin position="314"/>
        <end position="349"/>
    </location>
</feature>
<dbReference type="PANTHER" id="PTHR31503:SF36">
    <property type="entry name" value="SODIUM_CALCIUM EXCHANGER MEMBRANE REGION DOMAIN-CONTAINING PROTEIN"/>
    <property type="match status" value="1"/>
</dbReference>
<feature type="transmembrane region" description="Helical" evidence="17">
    <location>
        <begin position="180"/>
        <end position="200"/>
    </location>
</feature>
<evidence type="ECO:0000256" key="9">
    <source>
        <dbReference type="ARBA" id="ARBA00022737"/>
    </source>
</evidence>
<dbReference type="EMBL" id="JAINDJ010000002">
    <property type="protein sequence ID" value="KAG9455923.1"/>
    <property type="molecule type" value="Genomic_DNA"/>
</dbReference>
<comment type="similarity">
    <text evidence="2">Belongs to the Ca(2+):cation antiporter (CaCA) (TC 2.A.19) family.</text>
</comment>
<keyword evidence="3" id="KW-0813">Transport</keyword>
<keyword evidence="21" id="KW-1185">Reference proteome</keyword>
<keyword evidence="15 17" id="KW-0472">Membrane</keyword>
<evidence type="ECO:0000313" key="21">
    <source>
        <dbReference type="Proteomes" id="UP000825729"/>
    </source>
</evidence>
<dbReference type="FunFam" id="1.20.1420.30:FF:000019">
    <property type="entry name" value="Sodium/calcium exchanger NCL2"/>
    <property type="match status" value="1"/>
</dbReference>
<dbReference type="GO" id="GO:0005886">
    <property type="term" value="C:plasma membrane"/>
    <property type="evidence" value="ECO:0007669"/>
    <property type="project" value="UniProtKB-SubCell"/>
</dbReference>
<dbReference type="InterPro" id="IPR011992">
    <property type="entry name" value="EF-hand-dom_pair"/>
</dbReference>
<dbReference type="CDD" id="cd00051">
    <property type="entry name" value="EFh"/>
    <property type="match status" value="1"/>
</dbReference>
<dbReference type="InterPro" id="IPR004837">
    <property type="entry name" value="NaCa_Exmemb"/>
</dbReference>
<dbReference type="PANTHER" id="PTHR31503">
    <property type="entry name" value="VACUOLAR CALCIUM ION TRANSPORTER"/>
    <property type="match status" value="1"/>
</dbReference>
<feature type="transmembrane region" description="Helical" evidence="17">
    <location>
        <begin position="535"/>
        <end position="553"/>
    </location>
</feature>
<evidence type="ECO:0000256" key="10">
    <source>
        <dbReference type="ARBA" id="ARBA00022837"/>
    </source>
</evidence>
<dbReference type="Pfam" id="PF13499">
    <property type="entry name" value="EF-hand_7"/>
    <property type="match status" value="1"/>
</dbReference>
<keyword evidence="7 17" id="KW-0812">Transmembrane</keyword>
<evidence type="ECO:0000256" key="12">
    <source>
        <dbReference type="ARBA" id="ARBA00023016"/>
    </source>
</evidence>
<feature type="domain" description="EF-hand" evidence="19">
    <location>
        <begin position="274"/>
        <end position="309"/>
    </location>
</feature>
<keyword evidence="16" id="KW-0739">Sodium transport</keyword>
<dbReference type="GO" id="GO:0006874">
    <property type="term" value="P:intracellular calcium ion homeostasis"/>
    <property type="evidence" value="ECO:0007669"/>
    <property type="project" value="TreeGrafter"/>
</dbReference>
<evidence type="ECO:0000256" key="5">
    <source>
        <dbReference type="ARBA" id="ARBA00022475"/>
    </source>
</evidence>
<keyword evidence="6" id="KW-0109">Calcium transport</keyword>
<evidence type="ECO:0000256" key="15">
    <source>
        <dbReference type="ARBA" id="ARBA00023136"/>
    </source>
</evidence>
<keyword evidence="14" id="KW-0406">Ion transport</keyword>
<dbReference type="PROSITE" id="PS00018">
    <property type="entry name" value="EF_HAND_1"/>
    <property type="match status" value="1"/>
</dbReference>
<name>A0AAV7F4K5_ARIFI</name>
<evidence type="ECO:0000256" key="11">
    <source>
        <dbReference type="ARBA" id="ARBA00022989"/>
    </source>
</evidence>
<evidence type="ECO:0000256" key="13">
    <source>
        <dbReference type="ARBA" id="ARBA00023053"/>
    </source>
</evidence>
<feature type="transmembrane region" description="Helical" evidence="17">
    <location>
        <begin position="477"/>
        <end position="494"/>
    </location>
</feature>
<dbReference type="GO" id="GO:0005774">
    <property type="term" value="C:vacuolar membrane"/>
    <property type="evidence" value="ECO:0007669"/>
    <property type="project" value="UniProtKB-ARBA"/>
</dbReference>
<keyword evidence="18" id="KW-0732">Signal</keyword>
<dbReference type="InterPro" id="IPR044880">
    <property type="entry name" value="NCX_ion-bd_dom_sf"/>
</dbReference>
<feature type="transmembrane region" description="Helical" evidence="17">
    <location>
        <begin position="55"/>
        <end position="74"/>
    </location>
</feature>
<dbReference type="Gene3D" id="1.10.238.10">
    <property type="entry name" value="EF-hand"/>
    <property type="match status" value="1"/>
</dbReference>
<comment type="caution">
    <text evidence="20">The sequence shown here is derived from an EMBL/GenBank/DDBJ whole genome shotgun (WGS) entry which is preliminary data.</text>
</comment>
<dbReference type="SMART" id="SM00054">
    <property type="entry name" value="EFh"/>
    <property type="match status" value="2"/>
</dbReference>
<keyword evidence="13" id="KW-0915">Sodium</keyword>
<dbReference type="Gene3D" id="1.20.1420.30">
    <property type="entry name" value="NCX, central ion-binding region"/>
    <property type="match status" value="1"/>
</dbReference>
<comment type="subcellular location">
    <subcellularLocation>
        <location evidence="1">Cell membrane</location>
        <topology evidence="1">Multi-pass membrane protein</topology>
    </subcellularLocation>
</comment>
<reference evidence="20 21" key="1">
    <citation type="submission" date="2021-07" db="EMBL/GenBank/DDBJ databases">
        <title>The Aristolochia fimbriata genome: insights into angiosperm evolution, floral development and chemical biosynthesis.</title>
        <authorList>
            <person name="Jiao Y."/>
        </authorList>
    </citation>
    <scope>NUCLEOTIDE SEQUENCE [LARGE SCALE GENOMIC DNA]</scope>
    <source>
        <strain evidence="20">IBCAS-2021</strain>
        <tissue evidence="20">Leaf</tissue>
    </source>
</reference>
<evidence type="ECO:0000256" key="14">
    <source>
        <dbReference type="ARBA" id="ARBA00023065"/>
    </source>
</evidence>
<sequence length="554" mass="60303">MATATAVRRTPLCLLHLICLIILIGAPVLHARSVSDQETLPGRAESKSCDETYGFMFCATSVVGNLVIVGGLMYLSARCISGGNELLIRMLGPGVVGGFLLPVLDALPESLVILVSGLSGSREIVQHKVLIGMGMLAGSTIMLLTLLWGSCVFVGRVNFSENPTSTRISPTGSGVSADLATNHAARIMVMSLLPLIIVQAPKVFSLSSGSRFAVLTSLAVSLAFSLCYCLYQVFQPGIQRRRLEYAKHNHVISGLLRLLNRESLGNLVNRDGETNIELIQRLFDKIDSNSDCVISASELRSFLLGIQFEGIELDPENAVDEVINEFDTSSDKVIDKTEFVEGISEWVVKAKHAITSQGRPSVKSVPSNYFEKTKAEYERLLDIRENNVECVHNSSWVMVKALLLLLLGTLIAAFFADPLVDAVIEFSHATSIPSFYVSFIAMPLATNFSEAVTAIKFAMLKKQKSTSLAFSEIYGRLTMNNTLCLSVFLALVYIRGLSWDFSAETLVILVVSTIVGVSASFCAKFPLWTSGVASLLYPLSLLLVYLLDNVFGWS</sequence>
<feature type="transmembrane region" description="Helical" evidence="17">
    <location>
        <begin position="212"/>
        <end position="234"/>
    </location>
</feature>
<keyword evidence="12" id="KW-0346">Stress response</keyword>
<gene>
    <name evidence="20" type="ORF">H6P81_000431</name>
</gene>
<evidence type="ECO:0000256" key="4">
    <source>
        <dbReference type="ARBA" id="ARBA00022449"/>
    </source>
</evidence>
<evidence type="ECO:0000256" key="6">
    <source>
        <dbReference type="ARBA" id="ARBA00022568"/>
    </source>
</evidence>
<feature type="signal peptide" evidence="18">
    <location>
        <begin position="1"/>
        <end position="31"/>
    </location>
</feature>
<dbReference type="GO" id="GO:0006814">
    <property type="term" value="P:sodium ion transport"/>
    <property type="evidence" value="ECO:0007669"/>
    <property type="project" value="UniProtKB-KW"/>
</dbReference>
<evidence type="ECO:0000256" key="1">
    <source>
        <dbReference type="ARBA" id="ARBA00004651"/>
    </source>
</evidence>
<protein>
    <recommendedName>
        <fullName evidence="19">EF-hand domain-containing protein</fullName>
    </recommendedName>
</protein>
<evidence type="ECO:0000313" key="20">
    <source>
        <dbReference type="EMBL" id="KAG9455923.1"/>
    </source>
</evidence>
<evidence type="ECO:0000256" key="7">
    <source>
        <dbReference type="ARBA" id="ARBA00022692"/>
    </source>
</evidence>
<evidence type="ECO:0000256" key="17">
    <source>
        <dbReference type="SAM" id="Phobius"/>
    </source>
</evidence>
<keyword evidence="9" id="KW-0677">Repeat</keyword>
<evidence type="ECO:0000256" key="8">
    <source>
        <dbReference type="ARBA" id="ARBA00022723"/>
    </source>
</evidence>
<evidence type="ECO:0000256" key="2">
    <source>
        <dbReference type="ARBA" id="ARBA00008170"/>
    </source>
</evidence>
<feature type="transmembrane region" description="Helical" evidence="17">
    <location>
        <begin position="129"/>
        <end position="159"/>
    </location>
</feature>
<feature type="transmembrane region" description="Helical" evidence="17">
    <location>
        <begin position="397"/>
        <end position="416"/>
    </location>
</feature>
<evidence type="ECO:0000256" key="3">
    <source>
        <dbReference type="ARBA" id="ARBA00022448"/>
    </source>
</evidence>
<dbReference type="Pfam" id="PF01699">
    <property type="entry name" value="Na_Ca_ex"/>
    <property type="match status" value="1"/>
</dbReference>
<evidence type="ECO:0000256" key="16">
    <source>
        <dbReference type="ARBA" id="ARBA00023201"/>
    </source>
</evidence>
<dbReference type="AlphaFoldDB" id="A0AAV7F4K5"/>
<evidence type="ECO:0000256" key="18">
    <source>
        <dbReference type="SAM" id="SignalP"/>
    </source>
</evidence>
<feature type="transmembrane region" description="Helical" evidence="17">
    <location>
        <begin position="506"/>
        <end position="523"/>
    </location>
</feature>
<dbReference type="GO" id="GO:0005509">
    <property type="term" value="F:calcium ion binding"/>
    <property type="evidence" value="ECO:0007669"/>
    <property type="project" value="InterPro"/>
</dbReference>
<dbReference type="GO" id="GO:0015369">
    <property type="term" value="F:calcium:proton antiporter activity"/>
    <property type="evidence" value="ECO:0007669"/>
    <property type="project" value="TreeGrafter"/>
</dbReference>
<keyword evidence="4" id="KW-0050">Antiport</keyword>
<dbReference type="Proteomes" id="UP000825729">
    <property type="component" value="Unassembled WGS sequence"/>
</dbReference>
<dbReference type="InterPro" id="IPR018247">
    <property type="entry name" value="EF_Hand_1_Ca_BS"/>
</dbReference>
<dbReference type="InterPro" id="IPR002048">
    <property type="entry name" value="EF_hand_dom"/>
</dbReference>
<dbReference type="SUPFAM" id="SSF47473">
    <property type="entry name" value="EF-hand"/>
    <property type="match status" value="1"/>
</dbReference>
<organism evidence="20 21">
    <name type="scientific">Aristolochia fimbriata</name>
    <name type="common">White veined hardy Dutchman's pipe vine</name>
    <dbReference type="NCBI Taxonomy" id="158543"/>
    <lineage>
        <taxon>Eukaryota</taxon>
        <taxon>Viridiplantae</taxon>
        <taxon>Streptophyta</taxon>
        <taxon>Embryophyta</taxon>
        <taxon>Tracheophyta</taxon>
        <taxon>Spermatophyta</taxon>
        <taxon>Magnoliopsida</taxon>
        <taxon>Magnoliidae</taxon>
        <taxon>Piperales</taxon>
        <taxon>Aristolochiaceae</taxon>
        <taxon>Aristolochia</taxon>
    </lineage>
</organism>
<keyword evidence="10" id="KW-0106">Calcium</keyword>
<accession>A0AAV7F4K5</accession>
<keyword evidence="8" id="KW-0479">Metal-binding</keyword>
<dbReference type="InterPro" id="IPR004713">
    <property type="entry name" value="CaH_exchang"/>
</dbReference>
<evidence type="ECO:0000259" key="19">
    <source>
        <dbReference type="PROSITE" id="PS50222"/>
    </source>
</evidence>
<keyword evidence="11 17" id="KW-1133">Transmembrane helix</keyword>
<feature type="chain" id="PRO_5043787255" description="EF-hand domain-containing protein" evidence="18">
    <location>
        <begin position="32"/>
        <end position="554"/>
    </location>
</feature>
<dbReference type="PROSITE" id="PS50222">
    <property type="entry name" value="EF_HAND_2"/>
    <property type="match status" value="2"/>
</dbReference>
<feature type="transmembrane region" description="Helical" evidence="17">
    <location>
        <begin position="436"/>
        <end position="457"/>
    </location>
</feature>
<keyword evidence="5" id="KW-1003">Cell membrane</keyword>